<comment type="subcellular location">
    <subcellularLocation>
        <location evidence="13">Cytoplasm</location>
    </subcellularLocation>
</comment>
<dbReference type="FunFam" id="3.30.420.10:FF:000002">
    <property type="entry name" value="Crossover junction endodeoxyribonuclease RuvC"/>
    <property type="match status" value="1"/>
</dbReference>
<reference evidence="15 16" key="1">
    <citation type="journal article" date="2016" name="Nat. Commun.">
        <title>Thousands of microbial genomes shed light on interconnected biogeochemical processes in an aquifer system.</title>
        <authorList>
            <person name="Anantharaman K."/>
            <person name="Brown C.T."/>
            <person name="Hug L.A."/>
            <person name="Sharon I."/>
            <person name="Castelle C.J."/>
            <person name="Probst A.J."/>
            <person name="Thomas B.C."/>
            <person name="Singh A."/>
            <person name="Wilkins M.J."/>
            <person name="Karaoz U."/>
            <person name="Brodie E.L."/>
            <person name="Williams K.H."/>
            <person name="Hubbard S.S."/>
            <person name="Banfield J.F."/>
        </authorList>
    </citation>
    <scope>NUCLEOTIDE SEQUENCE [LARGE SCALE GENOMIC DNA]</scope>
</reference>
<dbReference type="GO" id="GO:0000287">
    <property type="term" value="F:magnesium ion binding"/>
    <property type="evidence" value="ECO:0007669"/>
    <property type="project" value="UniProtKB-UniRule"/>
</dbReference>
<dbReference type="SUPFAM" id="SSF53098">
    <property type="entry name" value="Ribonuclease H-like"/>
    <property type="match status" value="1"/>
</dbReference>
<keyword evidence="4 13" id="KW-0479">Metal-binding</keyword>
<comment type="caution">
    <text evidence="15">The sequence shown here is derived from an EMBL/GenBank/DDBJ whole genome shotgun (WGS) entry which is preliminary data.</text>
</comment>
<name>A0A1F5SC62_9BACT</name>
<dbReference type="PRINTS" id="PR00696">
    <property type="entry name" value="RSOLVASERUVC"/>
</dbReference>
<dbReference type="GO" id="GO:0005737">
    <property type="term" value="C:cytoplasm"/>
    <property type="evidence" value="ECO:0007669"/>
    <property type="project" value="UniProtKB-SubCell"/>
</dbReference>
<feature type="binding site" evidence="13">
    <location>
        <position position="146"/>
    </location>
    <ligand>
        <name>Mg(2+)</name>
        <dbReference type="ChEBI" id="CHEBI:18420"/>
        <label>1</label>
    </ligand>
</feature>
<dbReference type="EC" id="3.1.21.10" evidence="13 14"/>
<keyword evidence="9 13" id="KW-0238">DNA-binding</keyword>
<comment type="function">
    <text evidence="13">The RuvA-RuvB-RuvC complex processes Holliday junction (HJ) DNA during genetic recombination and DNA repair. Endonuclease that resolves HJ intermediates. Cleaves cruciform DNA by making single-stranded nicks across the HJ at symmetrical positions within the homologous arms, yielding a 5'-phosphate and a 3'-hydroxyl group; requires a central core of homology in the junction. The consensus cleavage sequence is 5'-(A/T)TT(C/G)-3'. Cleavage occurs on the 3'-side of the TT dinucleotide at the point of strand exchange. HJ branch migration catalyzed by RuvA-RuvB allows RuvC to scan DNA until it finds its consensus sequence, where it cleaves and resolves the cruciform DNA.</text>
</comment>
<evidence type="ECO:0000256" key="1">
    <source>
        <dbReference type="ARBA" id="ARBA00009518"/>
    </source>
</evidence>
<sequence length="166" mass="18075">MQKKITSIILGIDPGIADTGYGVIKSQNGKLACLAYGSIKTSAKLKLGDRLEIIYLEITELIKKYQPSLIAIEELFFCNNAKTALIVGQARGVAVLTAKLNKIKNLEFTPYEVKQAVSTYGHASKNQVQRMIKLILNLKELPRPDDAADALAIAVCAANSIVNPKF</sequence>
<evidence type="ECO:0000256" key="12">
    <source>
        <dbReference type="ARBA" id="ARBA00029354"/>
    </source>
</evidence>
<feature type="active site" evidence="13">
    <location>
        <position position="13"/>
    </location>
</feature>
<dbReference type="AlphaFoldDB" id="A0A1F5SC62"/>
<dbReference type="NCBIfam" id="TIGR00228">
    <property type="entry name" value="ruvC"/>
    <property type="match status" value="1"/>
</dbReference>
<dbReference type="STRING" id="1797989.A3H66_00525"/>
<keyword evidence="5 13" id="KW-0255">Endonuclease</keyword>
<keyword evidence="7 13" id="KW-0378">Hydrolase</keyword>
<dbReference type="Proteomes" id="UP000178783">
    <property type="component" value="Unassembled WGS sequence"/>
</dbReference>
<keyword evidence="2 13" id="KW-0963">Cytoplasm</keyword>
<dbReference type="InterPro" id="IPR002176">
    <property type="entry name" value="X-over_junc_endoDNase_RuvC"/>
</dbReference>
<protein>
    <recommendedName>
        <fullName evidence="13 14">Crossover junction endodeoxyribonuclease RuvC</fullName>
        <ecNumber evidence="13 14">3.1.21.10</ecNumber>
    </recommendedName>
    <alternativeName>
        <fullName evidence="13">Holliday junction nuclease RuvC</fullName>
    </alternativeName>
    <alternativeName>
        <fullName evidence="13">Holliday junction resolvase RuvC</fullName>
    </alternativeName>
</protein>
<evidence type="ECO:0000256" key="6">
    <source>
        <dbReference type="ARBA" id="ARBA00022763"/>
    </source>
</evidence>
<dbReference type="Gene3D" id="3.30.420.10">
    <property type="entry name" value="Ribonuclease H-like superfamily/Ribonuclease H"/>
    <property type="match status" value="1"/>
</dbReference>
<dbReference type="GO" id="GO:0048476">
    <property type="term" value="C:Holliday junction resolvase complex"/>
    <property type="evidence" value="ECO:0007669"/>
    <property type="project" value="UniProtKB-UniRule"/>
</dbReference>
<dbReference type="NCBIfam" id="NF000711">
    <property type="entry name" value="PRK00039.2-1"/>
    <property type="match status" value="1"/>
</dbReference>
<dbReference type="GO" id="GO:0006310">
    <property type="term" value="P:DNA recombination"/>
    <property type="evidence" value="ECO:0007669"/>
    <property type="project" value="UniProtKB-UniRule"/>
</dbReference>
<feature type="binding site" evidence="13">
    <location>
        <position position="13"/>
    </location>
    <ligand>
        <name>Mg(2+)</name>
        <dbReference type="ChEBI" id="CHEBI:18420"/>
        <label>1</label>
    </ligand>
</feature>
<dbReference type="GO" id="GO:0006281">
    <property type="term" value="P:DNA repair"/>
    <property type="evidence" value="ECO:0007669"/>
    <property type="project" value="UniProtKB-UniRule"/>
</dbReference>
<evidence type="ECO:0000256" key="2">
    <source>
        <dbReference type="ARBA" id="ARBA00022490"/>
    </source>
</evidence>
<comment type="similarity">
    <text evidence="1 13">Belongs to the RuvC family.</text>
</comment>
<feature type="active site" evidence="13">
    <location>
        <position position="146"/>
    </location>
</feature>
<organism evidence="15 16">
    <name type="scientific">Candidatus Falkowbacteria bacterium RIFCSPLOWO2_02_FULL_45_21</name>
    <dbReference type="NCBI Taxonomy" id="1797989"/>
    <lineage>
        <taxon>Bacteria</taxon>
        <taxon>Candidatus Falkowiibacteriota</taxon>
    </lineage>
</organism>
<dbReference type="PANTHER" id="PTHR30194:SF3">
    <property type="entry name" value="CROSSOVER JUNCTION ENDODEOXYRIBONUCLEASE RUVC"/>
    <property type="match status" value="1"/>
</dbReference>
<evidence type="ECO:0000313" key="16">
    <source>
        <dbReference type="Proteomes" id="UP000178783"/>
    </source>
</evidence>
<evidence type="ECO:0000256" key="13">
    <source>
        <dbReference type="HAMAP-Rule" id="MF_00034"/>
    </source>
</evidence>
<dbReference type="InterPro" id="IPR012337">
    <property type="entry name" value="RNaseH-like_sf"/>
</dbReference>
<dbReference type="PANTHER" id="PTHR30194">
    <property type="entry name" value="CROSSOVER JUNCTION ENDODEOXYRIBONUCLEASE RUVC"/>
    <property type="match status" value="1"/>
</dbReference>
<keyword evidence="10 13" id="KW-0233">DNA recombination</keyword>
<comment type="catalytic activity">
    <reaction evidence="12 13">
        <text>Endonucleolytic cleavage at a junction such as a reciprocal single-stranded crossover between two homologous DNA duplexes (Holliday junction).</text>
        <dbReference type="EC" id="3.1.21.10"/>
    </reaction>
</comment>
<gene>
    <name evidence="13" type="primary">ruvC</name>
    <name evidence="15" type="ORF">A3H66_00525</name>
</gene>
<evidence type="ECO:0000256" key="4">
    <source>
        <dbReference type="ARBA" id="ARBA00022723"/>
    </source>
</evidence>
<comment type="cofactor">
    <cofactor evidence="13">
        <name>Mg(2+)</name>
        <dbReference type="ChEBI" id="CHEBI:18420"/>
    </cofactor>
    <text evidence="13">Binds 2 Mg(2+) ion per subunit.</text>
</comment>
<proteinExistence type="inferred from homology"/>
<accession>A0A1F5SC62</accession>
<dbReference type="GO" id="GO:0003677">
    <property type="term" value="F:DNA binding"/>
    <property type="evidence" value="ECO:0007669"/>
    <property type="project" value="UniProtKB-KW"/>
</dbReference>
<feature type="active site" evidence="13">
    <location>
        <position position="73"/>
    </location>
</feature>
<evidence type="ECO:0000256" key="9">
    <source>
        <dbReference type="ARBA" id="ARBA00023125"/>
    </source>
</evidence>
<evidence type="ECO:0000256" key="3">
    <source>
        <dbReference type="ARBA" id="ARBA00022722"/>
    </source>
</evidence>
<keyword evidence="8 13" id="KW-0460">Magnesium</keyword>
<dbReference type="GO" id="GO:0008821">
    <property type="term" value="F:crossover junction DNA endonuclease activity"/>
    <property type="evidence" value="ECO:0007669"/>
    <property type="project" value="UniProtKB-UniRule"/>
</dbReference>
<dbReference type="HAMAP" id="MF_00034">
    <property type="entry name" value="RuvC"/>
    <property type="match status" value="1"/>
</dbReference>
<keyword evidence="6 13" id="KW-0227">DNA damage</keyword>
<comment type="subunit">
    <text evidence="13">Homodimer which binds Holliday junction (HJ) DNA. The HJ becomes 2-fold symmetrical on binding to RuvC with unstacked arms; it has a different conformation from HJ DNA in complex with RuvA. In the full resolvosome a probable DNA-RuvA(4)-RuvB(12)-RuvC(2) complex forms which resolves the HJ.</text>
</comment>
<evidence type="ECO:0000256" key="10">
    <source>
        <dbReference type="ARBA" id="ARBA00023172"/>
    </source>
</evidence>
<dbReference type="CDD" id="cd16962">
    <property type="entry name" value="RuvC"/>
    <property type="match status" value="1"/>
</dbReference>
<evidence type="ECO:0000256" key="7">
    <source>
        <dbReference type="ARBA" id="ARBA00022801"/>
    </source>
</evidence>
<dbReference type="Pfam" id="PF02075">
    <property type="entry name" value="RuvC"/>
    <property type="match status" value="1"/>
</dbReference>
<feature type="binding site" evidence="13">
    <location>
        <position position="73"/>
    </location>
    <ligand>
        <name>Mg(2+)</name>
        <dbReference type="ChEBI" id="CHEBI:18420"/>
        <label>2</label>
    </ligand>
</feature>
<evidence type="ECO:0000256" key="5">
    <source>
        <dbReference type="ARBA" id="ARBA00022759"/>
    </source>
</evidence>
<evidence type="ECO:0000256" key="8">
    <source>
        <dbReference type="ARBA" id="ARBA00022842"/>
    </source>
</evidence>
<dbReference type="EMBL" id="MFFW01000039">
    <property type="protein sequence ID" value="OGF24053.1"/>
    <property type="molecule type" value="Genomic_DNA"/>
</dbReference>
<keyword evidence="3 13" id="KW-0540">Nuclease</keyword>
<evidence type="ECO:0000256" key="14">
    <source>
        <dbReference type="NCBIfam" id="TIGR00228"/>
    </source>
</evidence>
<evidence type="ECO:0000256" key="11">
    <source>
        <dbReference type="ARBA" id="ARBA00023204"/>
    </source>
</evidence>
<keyword evidence="11 13" id="KW-0234">DNA repair</keyword>
<evidence type="ECO:0000313" key="15">
    <source>
        <dbReference type="EMBL" id="OGF24053.1"/>
    </source>
</evidence>
<dbReference type="InterPro" id="IPR036397">
    <property type="entry name" value="RNaseH_sf"/>
</dbReference>